<sequence length="63" mass="6789">MYTAPAPMPPAYDSGDTAWLLAATAMVLLMTPGLAFFYGGMVRTRHVLMMIKMSFAALAFGTL</sequence>
<keyword evidence="6 9" id="KW-0472">Membrane</keyword>
<dbReference type="GO" id="GO:0008519">
    <property type="term" value="F:ammonium channel activity"/>
    <property type="evidence" value="ECO:0007669"/>
    <property type="project" value="InterPro"/>
</dbReference>
<keyword evidence="5 9" id="KW-1133">Transmembrane helix</keyword>
<dbReference type="Gene3D" id="1.10.3430.10">
    <property type="entry name" value="Ammonium transporter AmtB like domains"/>
    <property type="match status" value="1"/>
</dbReference>
<keyword evidence="4 9" id="KW-0812">Transmembrane</keyword>
<feature type="transmembrane region" description="Helical" evidence="9">
    <location>
        <begin position="20"/>
        <end position="42"/>
    </location>
</feature>
<keyword evidence="7" id="KW-0924">Ammonia transport</keyword>
<evidence type="ECO:0000256" key="7">
    <source>
        <dbReference type="ARBA" id="ARBA00023177"/>
    </source>
</evidence>
<evidence type="ECO:0000313" key="11">
    <source>
        <dbReference type="EMBL" id="NEE07832.1"/>
    </source>
</evidence>
<comment type="subcellular location">
    <subcellularLocation>
        <location evidence="1">Membrane</location>
        <topology evidence="1">Multi-pass membrane protein</topology>
    </subcellularLocation>
</comment>
<dbReference type="Pfam" id="PF00909">
    <property type="entry name" value="Ammonium_transp"/>
    <property type="match status" value="1"/>
</dbReference>
<proteinExistence type="inferred from homology"/>
<evidence type="ECO:0000259" key="10">
    <source>
        <dbReference type="Pfam" id="PF00909"/>
    </source>
</evidence>
<gene>
    <name evidence="11" type="ORF">G3M58_15390</name>
</gene>
<comment type="caution">
    <text evidence="11">The sequence shown here is derived from an EMBL/GenBank/DDBJ whole genome shotgun (WGS) entry which is preliminary data.</text>
</comment>
<accession>A0A6G3WQV9</accession>
<evidence type="ECO:0000256" key="5">
    <source>
        <dbReference type="ARBA" id="ARBA00022989"/>
    </source>
</evidence>
<evidence type="ECO:0000256" key="4">
    <source>
        <dbReference type="ARBA" id="ARBA00022692"/>
    </source>
</evidence>
<dbReference type="PANTHER" id="PTHR43029">
    <property type="entry name" value="AMMONIUM TRANSPORTER MEP2"/>
    <property type="match status" value="1"/>
</dbReference>
<dbReference type="GO" id="GO:0005886">
    <property type="term" value="C:plasma membrane"/>
    <property type="evidence" value="ECO:0007669"/>
    <property type="project" value="TreeGrafter"/>
</dbReference>
<protein>
    <recommendedName>
        <fullName evidence="8">Ammonium transporter</fullName>
    </recommendedName>
</protein>
<comment type="similarity">
    <text evidence="2">Belongs to the ammonia transporter channel (TC 1.A.11.2) family.</text>
</comment>
<dbReference type="InterPro" id="IPR001905">
    <property type="entry name" value="Ammonium_transpt"/>
</dbReference>
<evidence type="ECO:0000256" key="3">
    <source>
        <dbReference type="ARBA" id="ARBA00022448"/>
    </source>
</evidence>
<dbReference type="EMBL" id="JAAGMN010001606">
    <property type="protein sequence ID" value="NEE07832.1"/>
    <property type="molecule type" value="Genomic_DNA"/>
</dbReference>
<feature type="non-terminal residue" evidence="11">
    <location>
        <position position="63"/>
    </location>
</feature>
<feature type="domain" description="Ammonium transporter AmtB-like" evidence="10">
    <location>
        <begin position="18"/>
        <end position="63"/>
    </location>
</feature>
<dbReference type="InterPro" id="IPR029020">
    <property type="entry name" value="Ammonium/urea_transptr"/>
</dbReference>
<keyword evidence="3" id="KW-0813">Transport</keyword>
<dbReference type="AlphaFoldDB" id="A0A6G3WQV9"/>
<organism evidence="11">
    <name type="scientific">Streptomyces sp. SID7499</name>
    <dbReference type="NCBI Taxonomy" id="2706086"/>
    <lineage>
        <taxon>Bacteria</taxon>
        <taxon>Bacillati</taxon>
        <taxon>Actinomycetota</taxon>
        <taxon>Actinomycetes</taxon>
        <taxon>Kitasatosporales</taxon>
        <taxon>Streptomycetaceae</taxon>
        <taxon>Streptomyces</taxon>
    </lineage>
</organism>
<evidence type="ECO:0000256" key="6">
    <source>
        <dbReference type="ARBA" id="ARBA00023136"/>
    </source>
</evidence>
<name>A0A6G3WQV9_9ACTN</name>
<evidence type="ECO:0000256" key="9">
    <source>
        <dbReference type="SAM" id="Phobius"/>
    </source>
</evidence>
<dbReference type="SUPFAM" id="SSF111352">
    <property type="entry name" value="Ammonium transporter"/>
    <property type="match status" value="1"/>
</dbReference>
<evidence type="ECO:0000256" key="8">
    <source>
        <dbReference type="ARBA" id="ARBA00050025"/>
    </source>
</evidence>
<dbReference type="InterPro" id="IPR024041">
    <property type="entry name" value="NH4_transpt_AmtB-like_dom"/>
</dbReference>
<evidence type="ECO:0000256" key="1">
    <source>
        <dbReference type="ARBA" id="ARBA00004141"/>
    </source>
</evidence>
<dbReference type="PANTHER" id="PTHR43029:SF10">
    <property type="entry name" value="AMMONIUM TRANSPORTER MEP2"/>
    <property type="match status" value="1"/>
</dbReference>
<evidence type="ECO:0000256" key="2">
    <source>
        <dbReference type="ARBA" id="ARBA00005887"/>
    </source>
</evidence>
<reference evidence="11" key="1">
    <citation type="submission" date="2020-01" db="EMBL/GenBank/DDBJ databases">
        <title>Insect and environment-associated Actinomycetes.</title>
        <authorList>
            <person name="Currrie C."/>
            <person name="Chevrette M."/>
            <person name="Carlson C."/>
            <person name="Stubbendieck R."/>
            <person name="Wendt-Pienkowski E."/>
        </authorList>
    </citation>
    <scope>NUCLEOTIDE SEQUENCE</scope>
    <source>
        <strain evidence="11">SID7499</strain>
    </source>
</reference>